<feature type="compositionally biased region" description="Low complexity" evidence="1">
    <location>
        <begin position="86"/>
        <end position="95"/>
    </location>
</feature>
<evidence type="ECO:0000313" key="2">
    <source>
        <dbReference type="EMBL" id="RNM16638.1"/>
    </source>
</evidence>
<comment type="caution">
    <text evidence="2">The sequence shown here is derived from an EMBL/GenBank/DDBJ whole genome shotgun (WGS) entry which is preliminary data.</text>
</comment>
<keyword evidence="3" id="KW-1185">Reference proteome</keyword>
<dbReference type="Proteomes" id="UP000279994">
    <property type="component" value="Unassembled WGS sequence"/>
</dbReference>
<evidence type="ECO:0000256" key="1">
    <source>
        <dbReference type="SAM" id="MobiDB-lite"/>
    </source>
</evidence>
<dbReference type="InterPro" id="IPR019587">
    <property type="entry name" value="Polyketide_cyclase/dehydratase"/>
</dbReference>
<accession>A0A3N0GWV7</accession>
<protein>
    <recommendedName>
        <fullName evidence="4">SRPBCC family protein</fullName>
    </recommendedName>
</protein>
<dbReference type="AlphaFoldDB" id="A0A3N0GWV7"/>
<sequence length="248" mass="27106">MNNSKEQCDGLPHGEQCRHPGAVRRGRPVARRPRDRPSCGAAGPRRGGAARRHGADRRSVAVPGRRGGVRPRSHPPGLREGGPPGSGRSSPARGPRGVRGGPVTVIRSSVVVPCTPEEAFDYLVDVRHEREWNPDMASVEKLTDGPVGIGTRYRAKWRSAPTSLVVETIAYDRPRSWSHHNGGPLEVTLTARLTPVDGGTRLDTEFDATPHGAFRLLFPLFVRKMRKVESANMGHIREILGRRTADRA</sequence>
<feature type="compositionally biased region" description="Basic residues" evidence="1">
    <location>
        <begin position="21"/>
        <end position="34"/>
    </location>
</feature>
<dbReference type="Pfam" id="PF10604">
    <property type="entry name" value="Polyketide_cyc2"/>
    <property type="match status" value="1"/>
</dbReference>
<dbReference type="OrthoDB" id="5951835at2"/>
<gene>
    <name evidence="2" type="ORF">EFL26_03655</name>
</gene>
<organism evidence="2 3">
    <name type="scientific">Nocardioides pocheonensis</name>
    <dbReference type="NCBI Taxonomy" id="661485"/>
    <lineage>
        <taxon>Bacteria</taxon>
        <taxon>Bacillati</taxon>
        <taxon>Actinomycetota</taxon>
        <taxon>Actinomycetes</taxon>
        <taxon>Propionibacteriales</taxon>
        <taxon>Nocardioidaceae</taxon>
        <taxon>Nocardioides</taxon>
    </lineage>
</organism>
<reference evidence="2 3" key="1">
    <citation type="submission" date="2018-11" db="EMBL/GenBank/DDBJ databases">
        <authorList>
            <person name="Li F."/>
        </authorList>
    </citation>
    <scope>NUCLEOTIDE SEQUENCE [LARGE SCALE GENOMIC DNA]</scope>
    <source>
        <strain evidence="2 3">Gsoil 818</strain>
    </source>
</reference>
<evidence type="ECO:0008006" key="4">
    <source>
        <dbReference type="Google" id="ProtNLM"/>
    </source>
</evidence>
<name>A0A3N0GWV7_9ACTN</name>
<dbReference type="EMBL" id="RJSF01000007">
    <property type="protein sequence ID" value="RNM16638.1"/>
    <property type="molecule type" value="Genomic_DNA"/>
</dbReference>
<dbReference type="Gene3D" id="3.30.530.20">
    <property type="match status" value="1"/>
</dbReference>
<feature type="region of interest" description="Disordered" evidence="1">
    <location>
        <begin position="1"/>
        <end position="102"/>
    </location>
</feature>
<proteinExistence type="predicted"/>
<evidence type="ECO:0000313" key="3">
    <source>
        <dbReference type="Proteomes" id="UP000279994"/>
    </source>
</evidence>
<dbReference type="InterPro" id="IPR023393">
    <property type="entry name" value="START-like_dom_sf"/>
</dbReference>
<dbReference type="SUPFAM" id="SSF55961">
    <property type="entry name" value="Bet v1-like"/>
    <property type="match status" value="1"/>
</dbReference>